<feature type="compositionally biased region" description="Basic and acidic residues" evidence="3">
    <location>
        <begin position="737"/>
        <end position="759"/>
    </location>
</feature>
<dbReference type="PANTHER" id="PTHR46618">
    <property type="entry name" value="ARMADILLO REPEAT-CONTAINING PROTEIN 3"/>
    <property type="match status" value="1"/>
</dbReference>
<keyword evidence="1" id="KW-0677">Repeat</keyword>
<dbReference type="AlphaFoldDB" id="A0AAN9B1W0"/>
<dbReference type="Gene3D" id="1.25.10.10">
    <property type="entry name" value="Leucine-rich Repeat Variant"/>
    <property type="match status" value="3"/>
</dbReference>
<evidence type="ECO:0000259" key="4">
    <source>
        <dbReference type="Pfam" id="PF14381"/>
    </source>
</evidence>
<feature type="region of interest" description="Disordered" evidence="3">
    <location>
        <begin position="668"/>
        <end position="762"/>
    </location>
</feature>
<evidence type="ECO:0000313" key="6">
    <source>
        <dbReference type="Proteomes" id="UP001374579"/>
    </source>
</evidence>
<dbReference type="InterPro" id="IPR000225">
    <property type="entry name" value="Armadillo"/>
</dbReference>
<accession>A0AAN9B1W0</accession>
<protein>
    <recommendedName>
        <fullName evidence="4">EDR1/CTR1/ARMC3-like peptidase-like domain-containing protein</fullName>
    </recommendedName>
</protein>
<evidence type="ECO:0000256" key="1">
    <source>
        <dbReference type="ARBA" id="ARBA00022737"/>
    </source>
</evidence>
<dbReference type="PROSITE" id="PS50176">
    <property type="entry name" value="ARM_REPEAT"/>
    <property type="match status" value="3"/>
</dbReference>
<dbReference type="Proteomes" id="UP001374579">
    <property type="component" value="Unassembled WGS sequence"/>
</dbReference>
<dbReference type="InterPro" id="IPR055164">
    <property type="entry name" value="EDR1/CTR1/ARMC3-like_pept-like"/>
</dbReference>
<dbReference type="PANTHER" id="PTHR46618:SF1">
    <property type="entry name" value="ARMADILLO REPEAT-CONTAINING PROTEIN 3"/>
    <property type="match status" value="1"/>
</dbReference>
<evidence type="ECO:0000256" key="2">
    <source>
        <dbReference type="PROSITE-ProRule" id="PRU00259"/>
    </source>
</evidence>
<reference evidence="5 6" key="1">
    <citation type="submission" date="2024-02" db="EMBL/GenBank/DDBJ databases">
        <title>Chromosome-scale genome assembly of the rough periwinkle Littorina saxatilis.</title>
        <authorList>
            <person name="De Jode A."/>
            <person name="Faria R."/>
            <person name="Formenti G."/>
            <person name="Sims Y."/>
            <person name="Smith T.P."/>
            <person name="Tracey A."/>
            <person name="Wood J.M.D."/>
            <person name="Zagrodzka Z.B."/>
            <person name="Johannesson K."/>
            <person name="Butlin R.K."/>
            <person name="Leder E.H."/>
        </authorList>
    </citation>
    <scope>NUCLEOTIDE SEQUENCE [LARGE SCALE GENOMIC DNA]</scope>
    <source>
        <strain evidence="5">Snail1</strain>
        <tissue evidence="5">Muscle</tissue>
    </source>
</reference>
<feature type="domain" description="EDR1/CTR1/ARMC3-like peptidase-like" evidence="4">
    <location>
        <begin position="784"/>
        <end position="921"/>
    </location>
</feature>
<dbReference type="InterPro" id="IPR052441">
    <property type="entry name" value="Armadillo-Ser/Thr_Kinase"/>
</dbReference>
<evidence type="ECO:0000313" key="5">
    <source>
        <dbReference type="EMBL" id="KAK7097086.1"/>
    </source>
</evidence>
<comment type="caution">
    <text evidence="5">The sequence shown here is derived from an EMBL/GenBank/DDBJ whole genome shotgun (WGS) entry which is preliminary data.</text>
</comment>
<organism evidence="5 6">
    <name type="scientific">Littorina saxatilis</name>
    <dbReference type="NCBI Taxonomy" id="31220"/>
    <lineage>
        <taxon>Eukaryota</taxon>
        <taxon>Metazoa</taxon>
        <taxon>Spiralia</taxon>
        <taxon>Lophotrochozoa</taxon>
        <taxon>Mollusca</taxon>
        <taxon>Gastropoda</taxon>
        <taxon>Caenogastropoda</taxon>
        <taxon>Littorinimorpha</taxon>
        <taxon>Littorinoidea</taxon>
        <taxon>Littorinidae</taxon>
        <taxon>Littorina</taxon>
    </lineage>
</organism>
<feature type="compositionally biased region" description="Low complexity" evidence="3">
    <location>
        <begin position="683"/>
        <end position="695"/>
    </location>
</feature>
<dbReference type="Pfam" id="PF00514">
    <property type="entry name" value="Arm"/>
    <property type="match status" value="4"/>
</dbReference>
<feature type="compositionally biased region" description="Basic and acidic residues" evidence="3">
    <location>
        <begin position="706"/>
        <end position="726"/>
    </location>
</feature>
<dbReference type="Pfam" id="PF14381">
    <property type="entry name" value="EDR1_CTR1_ARMC3_pept"/>
    <property type="match status" value="1"/>
</dbReference>
<dbReference type="SUPFAM" id="SSF48371">
    <property type="entry name" value="ARM repeat"/>
    <property type="match status" value="3"/>
</dbReference>
<evidence type="ECO:0000256" key="3">
    <source>
        <dbReference type="SAM" id="MobiDB-lite"/>
    </source>
</evidence>
<feature type="compositionally biased region" description="Basic and acidic residues" evidence="3">
    <location>
        <begin position="293"/>
        <end position="303"/>
    </location>
</feature>
<feature type="region of interest" description="Disordered" evidence="3">
    <location>
        <begin position="289"/>
        <end position="338"/>
    </location>
</feature>
<proteinExistence type="predicted"/>
<dbReference type="EMBL" id="JBAMIC010000013">
    <property type="protein sequence ID" value="KAK7097086.1"/>
    <property type="molecule type" value="Genomic_DNA"/>
</dbReference>
<feature type="repeat" description="ARM" evidence="2">
    <location>
        <begin position="152"/>
        <end position="194"/>
    </location>
</feature>
<sequence>MGKKVKKDEKPPPDDVFDALLVESRQAATVVLMLNSPEEDVQSKACEAIYKFVDKCEENKKLLLDLNAMDPLLRLMQGEDHTVRRHATMALGVMCQHPEVRKCLRKKDTAIPALIHLLQPEVGDLVVNEFAALAVSYMATEFSSKVTIFDNGGIEPLVKLLSSVDPDVQKNSIEALAQMALDYQARGSVREYDGFPPILEMLKSEYAIIQKLALLALDRLMQDVENRSHLREMEGISKLLDFLAKPEWSDHHVMVIMVIASLLEDFESLEHMKESGGLKKLVALITDQPAPEEEAKSKGDKKGGSRAGKKSAVVKDPKGKKGGDDEENKETAQGGDSIIPTLPDVKMCAAKAIARCARNSENRKMLHEQEAEKMLIILLTHESPDVQACASQAIGVMCENLSCQDSVREWEGLPPLVKLLATDNTEVKEAVTLALANLTSSNIPNCQEIVNLNGLGPLISALSDKREEVVANAACVLTNMAQDEALRAEAQNKSVVFGLIEPLGSSNTNVQSKAALAVSAFACDADSRAELRENDGLEPLVMLLHSGNDEVRRNAAWAVTVAGVDEPTATEICNLGGLEILQQIQLSSTRKSPFIDAALERLLDSNLSAKYALTGNLSQMNLIENGFYDPGQLKPGTKFRTLEDYLEEPLNDKRPVFFITAKQEVKVEVKEVKPPSPPPTPSKSPLSSPASSTSSFKWKGLKNKLKREVSREPIEKTDESDYKSESKIVSGKASKATKQDSKSKSKAQREKEEKQREEELAAQLQREQEAIAEQVQKPLEPPFDSNFVKFLEDVTDKIMPLVSTKEQIVALAQFVSEKMGGAIEKGQLPYFGWELPLSQVRFDGKTNVVPIGKVKMGIHTHRALLFKALADRLSIGCTLTRGQYNRAWNEVLVAEENEEAGAPKYPPSPFIVDLIHEPGRLLPVDSHEAVAYQKI</sequence>
<dbReference type="InterPro" id="IPR016024">
    <property type="entry name" value="ARM-type_fold"/>
</dbReference>
<gene>
    <name evidence="5" type="ORF">V1264_004113</name>
</gene>
<feature type="repeat" description="ARM" evidence="2">
    <location>
        <begin position="411"/>
        <end position="442"/>
    </location>
</feature>
<dbReference type="InterPro" id="IPR011989">
    <property type="entry name" value="ARM-like"/>
</dbReference>
<feature type="repeat" description="ARM" evidence="2">
    <location>
        <begin position="109"/>
        <end position="153"/>
    </location>
</feature>
<name>A0AAN9B1W0_9CAEN</name>
<dbReference type="SMART" id="SM00185">
    <property type="entry name" value="ARM"/>
    <property type="match status" value="8"/>
</dbReference>
<keyword evidence="6" id="KW-1185">Reference proteome</keyword>
<feature type="compositionally biased region" description="Basic and acidic residues" evidence="3">
    <location>
        <begin position="313"/>
        <end position="323"/>
    </location>
</feature>